<dbReference type="Proteomes" id="UP001194580">
    <property type="component" value="Unassembled WGS sequence"/>
</dbReference>
<organism evidence="2 3">
    <name type="scientific">Linnemannia exigua</name>
    <dbReference type="NCBI Taxonomy" id="604196"/>
    <lineage>
        <taxon>Eukaryota</taxon>
        <taxon>Fungi</taxon>
        <taxon>Fungi incertae sedis</taxon>
        <taxon>Mucoromycota</taxon>
        <taxon>Mortierellomycotina</taxon>
        <taxon>Mortierellomycetes</taxon>
        <taxon>Mortierellales</taxon>
        <taxon>Mortierellaceae</taxon>
        <taxon>Linnemannia</taxon>
    </lineage>
</organism>
<sequence length="177" mass="19996">MLGTTKRAGSTTASNSKKSRTSSFSAPSLPSTREVLKIRPVNKSYIKAKLKKRDDDWDRRYKELLKAAREGDARATLVLPDFKEYQLSVASDFKETSFKVECLDIFHCLRARLGDKQNSLAKFGSMIGVDLKKTTLQGWLKDEEHLRKMAPLLPEGVKHIVGVKNSKVEKVLATWLE</sequence>
<name>A0AAD4D273_9FUNG</name>
<gene>
    <name evidence="2" type="ORF">BGZ95_005180</name>
</gene>
<feature type="region of interest" description="Disordered" evidence="1">
    <location>
        <begin position="1"/>
        <end position="30"/>
    </location>
</feature>
<feature type="compositionally biased region" description="Low complexity" evidence="1">
    <location>
        <begin position="10"/>
        <end position="28"/>
    </location>
</feature>
<dbReference type="AlphaFoldDB" id="A0AAD4D273"/>
<keyword evidence="3" id="KW-1185">Reference proteome</keyword>
<reference evidence="2" key="1">
    <citation type="journal article" date="2020" name="Fungal Divers.">
        <title>Resolving the Mortierellaceae phylogeny through synthesis of multi-gene phylogenetics and phylogenomics.</title>
        <authorList>
            <person name="Vandepol N."/>
            <person name="Liber J."/>
            <person name="Desiro A."/>
            <person name="Na H."/>
            <person name="Kennedy M."/>
            <person name="Barry K."/>
            <person name="Grigoriev I.V."/>
            <person name="Miller A.N."/>
            <person name="O'Donnell K."/>
            <person name="Stajich J.E."/>
            <person name="Bonito G."/>
        </authorList>
    </citation>
    <scope>NUCLEOTIDE SEQUENCE</scope>
    <source>
        <strain evidence="2">NRRL 28262</strain>
    </source>
</reference>
<protein>
    <submittedName>
        <fullName evidence="2">Uncharacterized protein</fullName>
    </submittedName>
</protein>
<dbReference type="EMBL" id="JAAAIL010002395">
    <property type="protein sequence ID" value="KAG0257625.1"/>
    <property type="molecule type" value="Genomic_DNA"/>
</dbReference>
<accession>A0AAD4D273</accession>
<evidence type="ECO:0000313" key="3">
    <source>
        <dbReference type="Proteomes" id="UP001194580"/>
    </source>
</evidence>
<evidence type="ECO:0000313" key="2">
    <source>
        <dbReference type="EMBL" id="KAG0257625.1"/>
    </source>
</evidence>
<evidence type="ECO:0000256" key="1">
    <source>
        <dbReference type="SAM" id="MobiDB-lite"/>
    </source>
</evidence>
<comment type="caution">
    <text evidence="2">The sequence shown here is derived from an EMBL/GenBank/DDBJ whole genome shotgun (WGS) entry which is preliminary data.</text>
</comment>
<proteinExistence type="predicted"/>